<proteinExistence type="predicted"/>
<evidence type="ECO:0000313" key="1">
    <source>
        <dbReference type="EMBL" id="KAJ9086858.1"/>
    </source>
</evidence>
<reference evidence="1" key="1">
    <citation type="submission" date="2022-04" db="EMBL/GenBank/DDBJ databases">
        <title>Genome of the entomopathogenic fungus Entomophthora muscae.</title>
        <authorList>
            <person name="Elya C."/>
            <person name="Lovett B.R."/>
            <person name="Lee E."/>
            <person name="Macias A.M."/>
            <person name="Hajek A.E."/>
            <person name="De Bivort B.L."/>
            <person name="Kasson M.T."/>
            <person name="De Fine Licht H.H."/>
            <person name="Stajich J.E."/>
        </authorList>
    </citation>
    <scope>NUCLEOTIDE SEQUENCE</scope>
    <source>
        <strain evidence="1">Berkeley</strain>
    </source>
</reference>
<accession>A0ACC2UII5</accession>
<organism evidence="1 2">
    <name type="scientific">Entomophthora muscae</name>
    <dbReference type="NCBI Taxonomy" id="34485"/>
    <lineage>
        <taxon>Eukaryota</taxon>
        <taxon>Fungi</taxon>
        <taxon>Fungi incertae sedis</taxon>
        <taxon>Zoopagomycota</taxon>
        <taxon>Entomophthoromycotina</taxon>
        <taxon>Entomophthoromycetes</taxon>
        <taxon>Entomophthorales</taxon>
        <taxon>Entomophthoraceae</taxon>
        <taxon>Entomophthora</taxon>
    </lineage>
</organism>
<comment type="caution">
    <text evidence="1">The sequence shown here is derived from an EMBL/GenBank/DDBJ whole genome shotgun (WGS) entry which is preliminary data.</text>
</comment>
<evidence type="ECO:0000313" key="2">
    <source>
        <dbReference type="Proteomes" id="UP001165960"/>
    </source>
</evidence>
<gene>
    <name evidence="1" type="ORF">DSO57_1039213</name>
</gene>
<sequence length="446" mass="48159">MSKTLLRSLRGGFGDNRKTLVGQNCLFRVQRVCSAYSTSPDSGPLDGLKVLDLTRVLAGPYCTMLLGDLGAEIIKVERPGLGDDTRAWGPPFAEPKVKGASKESAYYLGVNRNKKSITVDFTKAGGQKILHELALKSDILVENFIPGKLAQYNLDYETLAKINPKLIYASITGYGPTGPYGTKPGYDVMIEAEAGLMYVTGEKDGPPVKVGVAITDLTTGLYAHGAIMASVIRRGITGKGQKVDVSLLESQIASLANLASSYLIGGVSSGRQGTAHGAIVPYQSFATSDGDIVVGAGSDRQFHILCNDIIERPEFLDAKIHPFSSNSLRVANRKSLIEMLSRIFKQQPTSFWLKKFEGKGLPYAPINDIIKTFDHPQVKHRNMIQEIEHPTLGSIRLVGPAVKYSVSGSSIRSPPPTLGQHTHQVLSEKLGLSPEKIAELKEAGII</sequence>
<dbReference type="EMBL" id="QTSX02000607">
    <property type="protein sequence ID" value="KAJ9086858.1"/>
    <property type="molecule type" value="Genomic_DNA"/>
</dbReference>
<dbReference type="Proteomes" id="UP001165960">
    <property type="component" value="Unassembled WGS sequence"/>
</dbReference>
<keyword evidence="2" id="KW-1185">Reference proteome</keyword>
<protein>
    <submittedName>
        <fullName evidence="1">Uncharacterized protein</fullName>
    </submittedName>
</protein>
<name>A0ACC2UII5_9FUNG</name>